<dbReference type="GO" id="GO:0009229">
    <property type="term" value="P:thiamine diphosphate biosynthetic process"/>
    <property type="evidence" value="ECO:0007669"/>
    <property type="project" value="UniProtKB-UniRule"/>
</dbReference>
<dbReference type="AlphaFoldDB" id="A0A1H9GLG9"/>
<keyword evidence="4 9" id="KW-0460">Magnesium</keyword>
<dbReference type="GO" id="GO:0005737">
    <property type="term" value="C:cytoplasm"/>
    <property type="evidence" value="ECO:0007669"/>
    <property type="project" value="TreeGrafter"/>
</dbReference>
<evidence type="ECO:0000256" key="11">
    <source>
        <dbReference type="RuleBase" id="RU004253"/>
    </source>
</evidence>
<keyword evidence="14" id="KW-1185">Reference proteome</keyword>
<evidence type="ECO:0000256" key="6">
    <source>
        <dbReference type="ARBA" id="ARBA00047334"/>
    </source>
</evidence>
<feature type="binding site" evidence="9">
    <location>
        <position position="159"/>
    </location>
    <ligand>
        <name>4-amino-2-methyl-5-(diphosphooxymethyl)pyrimidine</name>
        <dbReference type="ChEBI" id="CHEBI:57841"/>
    </ligand>
</feature>
<dbReference type="GO" id="GO:0004789">
    <property type="term" value="F:thiamine-phosphate diphosphorylase activity"/>
    <property type="evidence" value="ECO:0007669"/>
    <property type="project" value="UniProtKB-UniRule"/>
</dbReference>
<name>A0A1H9GLG9_9LACT</name>
<comment type="catalytic activity">
    <reaction evidence="7 9 10">
        <text>2-(2-carboxy-4-methylthiazol-5-yl)ethyl phosphate + 4-amino-2-methyl-5-(diphosphooxymethyl)pyrimidine + 2 H(+) = thiamine phosphate + CO2 + diphosphate</text>
        <dbReference type="Rhea" id="RHEA:47848"/>
        <dbReference type="ChEBI" id="CHEBI:15378"/>
        <dbReference type="ChEBI" id="CHEBI:16526"/>
        <dbReference type="ChEBI" id="CHEBI:33019"/>
        <dbReference type="ChEBI" id="CHEBI:37575"/>
        <dbReference type="ChEBI" id="CHEBI:57841"/>
        <dbReference type="ChEBI" id="CHEBI:62890"/>
        <dbReference type="EC" id="2.5.1.3"/>
    </reaction>
</comment>
<comment type="similarity">
    <text evidence="9 10">Belongs to the thiamine-phosphate synthase family.</text>
</comment>
<dbReference type="UniPathway" id="UPA00060">
    <property type="reaction ID" value="UER00141"/>
</dbReference>
<proteinExistence type="inferred from homology"/>
<dbReference type="EC" id="2.5.1.3" evidence="9"/>
<evidence type="ECO:0000256" key="9">
    <source>
        <dbReference type="HAMAP-Rule" id="MF_00097"/>
    </source>
</evidence>
<comment type="catalytic activity">
    <reaction evidence="6 9 10">
        <text>4-methyl-5-(2-phosphooxyethyl)-thiazole + 4-amino-2-methyl-5-(diphosphooxymethyl)pyrimidine + H(+) = thiamine phosphate + diphosphate</text>
        <dbReference type="Rhea" id="RHEA:22328"/>
        <dbReference type="ChEBI" id="CHEBI:15378"/>
        <dbReference type="ChEBI" id="CHEBI:33019"/>
        <dbReference type="ChEBI" id="CHEBI:37575"/>
        <dbReference type="ChEBI" id="CHEBI:57841"/>
        <dbReference type="ChEBI" id="CHEBI:58296"/>
        <dbReference type="EC" id="2.5.1.3"/>
    </reaction>
</comment>
<dbReference type="HAMAP" id="MF_00097">
    <property type="entry name" value="TMP_synthase"/>
    <property type="match status" value="1"/>
</dbReference>
<sequence length="231" mass="25820">MNSSTKGFKRTRPDQTFPIYLILGSQNFPKQTKNQQMRSFINCLDQAGQAGISYFQFRDKDHSQLTPPEREQLAREAQVICQHYQIPLIIDDDLDLMERIDADGIHIGQDDLSASFVRQRLDTQHILGLSAHTRDQVHAAIEVGADYVGSGPIFPTQTKVNVRPAIGLEQWRDLQSLDPSFPIFAIGGIHEDNVDQVKARQADAICVISAISQSTDIARTVAKLKAPLARE</sequence>
<dbReference type="InterPro" id="IPR036206">
    <property type="entry name" value="ThiamineP_synth_sf"/>
</dbReference>
<evidence type="ECO:0000256" key="5">
    <source>
        <dbReference type="ARBA" id="ARBA00022977"/>
    </source>
</evidence>
<dbReference type="PANTHER" id="PTHR20857:SF15">
    <property type="entry name" value="THIAMINE-PHOSPHATE SYNTHASE"/>
    <property type="match status" value="1"/>
</dbReference>
<feature type="binding site" evidence="9">
    <location>
        <begin position="56"/>
        <end position="60"/>
    </location>
    <ligand>
        <name>4-amino-2-methyl-5-(diphosphooxymethyl)pyrimidine</name>
        <dbReference type="ChEBI" id="CHEBI:57841"/>
    </ligand>
</feature>
<dbReference type="InterPro" id="IPR022998">
    <property type="entry name" value="ThiamineP_synth_TenI"/>
</dbReference>
<feature type="binding site" evidence="9">
    <location>
        <position position="111"/>
    </location>
    <ligand>
        <name>Mg(2+)</name>
        <dbReference type="ChEBI" id="CHEBI:18420"/>
    </ligand>
</feature>
<evidence type="ECO:0000256" key="10">
    <source>
        <dbReference type="RuleBase" id="RU003826"/>
    </source>
</evidence>
<dbReference type="InterPro" id="IPR034291">
    <property type="entry name" value="TMP_synthase"/>
</dbReference>
<comment type="cofactor">
    <cofactor evidence="9">
        <name>Mg(2+)</name>
        <dbReference type="ChEBI" id="CHEBI:18420"/>
    </cofactor>
    <text evidence="9">Binds 1 Mg(2+) ion per subunit.</text>
</comment>
<dbReference type="SUPFAM" id="SSF51391">
    <property type="entry name" value="Thiamin phosphate synthase"/>
    <property type="match status" value="1"/>
</dbReference>
<keyword evidence="2 9" id="KW-0808">Transferase</keyword>
<dbReference type="InterPro" id="IPR013785">
    <property type="entry name" value="Aldolase_TIM"/>
</dbReference>
<organism evidence="13 14">
    <name type="scientific">Ignavigranum ruoffiae</name>
    <dbReference type="NCBI Taxonomy" id="89093"/>
    <lineage>
        <taxon>Bacteria</taxon>
        <taxon>Bacillati</taxon>
        <taxon>Bacillota</taxon>
        <taxon>Bacilli</taxon>
        <taxon>Lactobacillales</taxon>
        <taxon>Aerococcaceae</taxon>
        <taxon>Ignavigranum</taxon>
    </lineage>
</organism>
<dbReference type="GO" id="GO:0009228">
    <property type="term" value="P:thiamine biosynthetic process"/>
    <property type="evidence" value="ECO:0007669"/>
    <property type="project" value="UniProtKB-KW"/>
</dbReference>
<evidence type="ECO:0000259" key="12">
    <source>
        <dbReference type="Pfam" id="PF02581"/>
    </source>
</evidence>
<evidence type="ECO:0000256" key="3">
    <source>
        <dbReference type="ARBA" id="ARBA00022723"/>
    </source>
</evidence>
<evidence type="ECO:0000256" key="4">
    <source>
        <dbReference type="ARBA" id="ARBA00022842"/>
    </source>
</evidence>
<dbReference type="EMBL" id="FOEN01000015">
    <property type="protein sequence ID" value="SEQ50946.1"/>
    <property type="molecule type" value="Genomic_DNA"/>
</dbReference>
<dbReference type="STRING" id="89093.SAMN04488558_11517"/>
<evidence type="ECO:0000256" key="8">
    <source>
        <dbReference type="ARBA" id="ARBA00047883"/>
    </source>
</evidence>
<dbReference type="FunFam" id="3.20.20.70:FF:000096">
    <property type="entry name" value="Thiamine-phosphate synthase"/>
    <property type="match status" value="1"/>
</dbReference>
<feature type="binding site" evidence="9">
    <location>
        <position position="91"/>
    </location>
    <ligand>
        <name>4-amino-2-methyl-5-(diphosphooxymethyl)pyrimidine</name>
        <dbReference type="ChEBI" id="CHEBI:57841"/>
    </ligand>
</feature>
<dbReference type="RefSeq" id="WP_092572657.1">
    <property type="nucleotide sequence ID" value="NZ_CALUDV010000001.1"/>
</dbReference>
<comment type="catalytic activity">
    <reaction evidence="8 9 10">
        <text>2-[(2R,5Z)-2-carboxy-4-methylthiazol-5(2H)-ylidene]ethyl phosphate + 4-amino-2-methyl-5-(diphosphooxymethyl)pyrimidine + 2 H(+) = thiamine phosphate + CO2 + diphosphate</text>
        <dbReference type="Rhea" id="RHEA:47844"/>
        <dbReference type="ChEBI" id="CHEBI:15378"/>
        <dbReference type="ChEBI" id="CHEBI:16526"/>
        <dbReference type="ChEBI" id="CHEBI:33019"/>
        <dbReference type="ChEBI" id="CHEBI:37575"/>
        <dbReference type="ChEBI" id="CHEBI:57841"/>
        <dbReference type="ChEBI" id="CHEBI:62899"/>
        <dbReference type="EC" id="2.5.1.3"/>
    </reaction>
</comment>
<reference evidence="13 14" key="1">
    <citation type="submission" date="2016-10" db="EMBL/GenBank/DDBJ databases">
        <authorList>
            <person name="de Groot N.N."/>
        </authorList>
    </citation>
    <scope>NUCLEOTIDE SEQUENCE [LARGE SCALE GENOMIC DNA]</scope>
    <source>
        <strain evidence="13 14">DSM 15695</strain>
    </source>
</reference>
<keyword evidence="5 9" id="KW-0784">Thiamine biosynthesis</keyword>
<evidence type="ECO:0000256" key="2">
    <source>
        <dbReference type="ARBA" id="ARBA00022679"/>
    </source>
</evidence>
<dbReference type="CDD" id="cd00564">
    <property type="entry name" value="TMP_TenI"/>
    <property type="match status" value="1"/>
</dbReference>
<dbReference type="Proteomes" id="UP000198833">
    <property type="component" value="Unassembled WGS sequence"/>
</dbReference>
<comment type="function">
    <text evidence="9">Condenses 4-methyl-5-(beta-hydroxyethyl)thiazole monophosphate (THZ-P) and 2-methyl-4-amino-5-hydroxymethyl pyrimidine pyrophosphate (HMP-PP) to form thiamine monophosphate (TMP).</text>
</comment>
<gene>
    <name evidence="9" type="primary">thiE</name>
    <name evidence="13" type="ORF">SAMN04488558_11517</name>
</gene>
<feature type="binding site" evidence="9">
    <location>
        <position position="130"/>
    </location>
    <ligand>
        <name>4-amino-2-methyl-5-(diphosphooxymethyl)pyrimidine</name>
        <dbReference type="ChEBI" id="CHEBI:57841"/>
    </ligand>
</feature>
<dbReference type="Pfam" id="PF02581">
    <property type="entry name" value="TMP-TENI"/>
    <property type="match status" value="1"/>
</dbReference>
<dbReference type="NCBIfam" id="TIGR00693">
    <property type="entry name" value="thiE"/>
    <property type="match status" value="1"/>
</dbReference>
<feature type="binding site" evidence="9">
    <location>
        <begin position="156"/>
        <end position="158"/>
    </location>
    <ligand>
        <name>2-[(2R,5Z)-2-carboxy-4-methylthiazol-5(2H)-ylidene]ethyl phosphate</name>
        <dbReference type="ChEBI" id="CHEBI:62899"/>
    </ligand>
</feature>
<feature type="binding site" evidence="9">
    <location>
        <position position="188"/>
    </location>
    <ligand>
        <name>2-[(2R,5Z)-2-carboxy-4-methylthiazol-5(2H)-ylidene]ethyl phosphate</name>
        <dbReference type="ChEBI" id="CHEBI:62899"/>
    </ligand>
</feature>
<evidence type="ECO:0000313" key="13">
    <source>
        <dbReference type="EMBL" id="SEQ50946.1"/>
    </source>
</evidence>
<feature type="domain" description="Thiamine phosphate synthase/TenI" evidence="12">
    <location>
        <begin position="37"/>
        <end position="211"/>
    </location>
</feature>
<evidence type="ECO:0000256" key="1">
    <source>
        <dbReference type="ARBA" id="ARBA00005165"/>
    </source>
</evidence>
<feature type="binding site" evidence="9">
    <location>
        <begin position="208"/>
        <end position="209"/>
    </location>
    <ligand>
        <name>2-[(2R,5Z)-2-carboxy-4-methylthiazol-5(2H)-ylidene]ethyl phosphate</name>
        <dbReference type="ChEBI" id="CHEBI:62899"/>
    </ligand>
</feature>
<dbReference type="Gene3D" id="3.20.20.70">
    <property type="entry name" value="Aldolase class I"/>
    <property type="match status" value="1"/>
</dbReference>
<evidence type="ECO:0000256" key="7">
    <source>
        <dbReference type="ARBA" id="ARBA00047851"/>
    </source>
</evidence>
<evidence type="ECO:0000313" key="14">
    <source>
        <dbReference type="Proteomes" id="UP000198833"/>
    </source>
</evidence>
<protein>
    <recommendedName>
        <fullName evidence="9">Thiamine-phosphate synthase</fullName>
        <shortName evidence="9">TP synthase</shortName>
        <shortName evidence="9">TPS</shortName>
        <ecNumber evidence="9">2.5.1.3</ecNumber>
    </recommendedName>
    <alternativeName>
        <fullName evidence="9">Thiamine-phosphate pyrophosphorylase</fullName>
        <shortName evidence="9">TMP pyrophosphorylase</shortName>
        <shortName evidence="9">TMP-PPase</shortName>
    </alternativeName>
</protein>
<keyword evidence="3 9" id="KW-0479">Metal-binding</keyword>
<feature type="binding site" evidence="9">
    <location>
        <position position="92"/>
    </location>
    <ligand>
        <name>Mg(2+)</name>
        <dbReference type="ChEBI" id="CHEBI:18420"/>
    </ligand>
</feature>
<dbReference type="GO" id="GO:0000287">
    <property type="term" value="F:magnesium ion binding"/>
    <property type="evidence" value="ECO:0007669"/>
    <property type="project" value="UniProtKB-UniRule"/>
</dbReference>
<comment type="pathway">
    <text evidence="1 9 11">Cofactor biosynthesis; thiamine diphosphate biosynthesis; thiamine phosphate from 4-amino-2-methyl-5-diphosphomethylpyrimidine and 4-methyl-5-(2-phosphoethyl)-thiazole: step 1/1.</text>
</comment>
<dbReference type="OrthoDB" id="9812206at2"/>
<accession>A0A1H9GLG9</accession>
<dbReference type="PANTHER" id="PTHR20857">
    <property type="entry name" value="THIAMINE-PHOSPHATE PYROPHOSPHORYLASE"/>
    <property type="match status" value="1"/>
</dbReference>